<evidence type="ECO:0000313" key="1">
    <source>
        <dbReference type="EMBL" id="KAF0731431.1"/>
    </source>
</evidence>
<sequence>MVENLVQWITSQSIQGVHLTGFVCENDDLRSKLTLALVKSTSLEQLTMKKMNLNLVPLIPLNAPKLRYLNLNDCFLEIQDLALRLLESNIEVLSLSKNYQESSLESLFEVLPRTKITSLYLPGCITNGNVKFWQEVVPFLKLSHLKTLNLNRNNIGNAEAIVLADGIRDHKTLQTLHLSFNNFEYDGAISLLQAASPSFKKIYLGRTWKKKCTQEERDELETLAEEKKIQLCE</sequence>
<gene>
    <name evidence="1" type="ORF">Ae201684_011332</name>
</gene>
<dbReference type="SMART" id="SM00368">
    <property type="entry name" value="LRR_RI"/>
    <property type="match status" value="3"/>
</dbReference>
<dbReference type="Pfam" id="PF13516">
    <property type="entry name" value="LRR_6"/>
    <property type="match status" value="2"/>
</dbReference>
<organism evidence="1 2">
    <name type="scientific">Aphanomyces euteiches</name>
    <dbReference type="NCBI Taxonomy" id="100861"/>
    <lineage>
        <taxon>Eukaryota</taxon>
        <taxon>Sar</taxon>
        <taxon>Stramenopiles</taxon>
        <taxon>Oomycota</taxon>
        <taxon>Saprolegniomycetes</taxon>
        <taxon>Saprolegniales</taxon>
        <taxon>Verrucalvaceae</taxon>
        <taxon>Aphanomyces</taxon>
    </lineage>
</organism>
<dbReference type="Gene3D" id="3.80.10.10">
    <property type="entry name" value="Ribonuclease Inhibitor"/>
    <property type="match status" value="1"/>
</dbReference>
<keyword evidence="2" id="KW-1185">Reference proteome</keyword>
<name>A0A6G0WVE0_9STRA</name>
<dbReference type="AlphaFoldDB" id="A0A6G0WVE0"/>
<dbReference type="SUPFAM" id="SSF52047">
    <property type="entry name" value="RNI-like"/>
    <property type="match status" value="1"/>
</dbReference>
<reference evidence="1 2" key="1">
    <citation type="submission" date="2019-07" db="EMBL/GenBank/DDBJ databases">
        <title>Genomics analysis of Aphanomyces spp. identifies a new class of oomycete effector associated with host adaptation.</title>
        <authorList>
            <person name="Gaulin E."/>
        </authorList>
    </citation>
    <scope>NUCLEOTIDE SEQUENCE [LARGE SCALE GENOMIC DNA]</scope>
    <source>
        <strain evidence="1 2">ATCC 201684</strain>
    </source>
</reference>
<proteinExistence type="predicted"/>
<dbReference type="VEuPathDB" id="FungiDB:AeMF1_008369"/>
<accession>A0A6G0WVE0</accession>
<dbReference type="InterPro" id="IPR001611">
    <property type="entry name" value="Leu-rich_rpt"/>
</dbReference>
<protein>
    <submittedName>
        <fullName evidence="1">Uncharacterized protein</fullName>
    </submittedName>
</protein>
<dbReference type="Proteomes" id="UP000481153">
    <property type="component" value="Unassembled WGS sequence"/>
</dbReference>
<dbReference type="InterPro" id="IPR032675">
    <property type="entry name" value="LRR_dom_sf"/>
</dbReference>
<dbReference type="EMBL" id="VJMJ01000143">
    <property type="protein sequence ID" value="KAF0731431.1"/>
    <property type="molecule type" value="Genomic_DNA"/>
</dbReference>
<comment type="caution">
    <text evidence="1">The sequence shown here is derived from an EMBL/GenBank/DDBJ whole genome shotgun (WGS) entry which is preliminary data.</text>
</comment>
<evidence type="ECO:0000313" key="2">
    <source>
        <dbReference type="Proteomes" id="UP000481153"/>
    </source>
</evidence>